<evidence type="ECO:0000313" key="1">
    <source>
        <dbReference type="EMBL" id="SMR91738.1"/>
    </source>
</evidence>
<gene>
    <name evidence="1" type="ORF">SAMN05216240_0624</name>
</gene>
<organism evidence="1 2">
    <name type="scientific">Caldicellulosiruptor bescii</name>
    <name type="common">Anaerocellum thermophilum</name>
    <dbReference type="NCBI Taxonomy" id="31899"/>
    <lineage>
        <taxon>Bacteria</taxon>
        <taxon>Bacillati</taxon>
        <taxon>Bacillota</taxon>
        <taxon>Bacillota incertae sedis</taxon>
        <taxon>Caldicellulosiruptorales</taxon>
        <taxon>Caldicellulosiruptoraceae</taxon>
        <taxon>Caldicellulosiruptor</taxon>
    </lineage>
</organism>
<evidence type="ECO:0000313" key="2">
    <source>
        <dbReference type="Proteomes" id="UP000196803"/>
    </source>
</evidence>
<reference evidence="1 2" key="1">
    <citation type="submission" date="2017-05" db="EMBL/GenBank/DDBJ databases">
        <authorList>
            <person name="Varghese N."/>
            <person name="Submissions S."/>
        </authorList>
    </citation>
    <scope>NUCLEOTIDE SEQUENCE [LARGE SCALE GENOMIC DNA]</scope>
    <source>
        <strain evidence="1 2">MACB1020</strain>
    </source>
</reference>
<comment type="caution">
    <text evidence="1">The sequence shown here is derived from an EMBL/GenBank/DDBJ whole genome shotgun (WGS) entry which is preliminary data.</text>
</comment>
<keyword evidence="2" id="KW-1185">Reference proteome</keyword>
<name>A0ABY1S623_CALBS</name>
<sequence>MFIDFTTADNCRNPWSYEICVQCNACGRINKDSMLQDRLKVLEEYLQERKSFDRWSDAPVVCQIKKLARG</sequence>
<proteinExistence type="predicted"/>
<protein>
    <submittedName>
        <fullName evidence="1">Uncharacterized protein</fullName>
    </submittedName>
</protein>
<dbReference type="EMBL" id="FXXC01000001">
    <property type="protein sequence ID" value="SMR91738.1"/>
    <property type="molecule type" value="Genomic_DNA"/>
</dbReference>
<accession>A0ABY1S623</accession>
<dbReference type="Proteomes" id="UP000196803">
    <property type="component" value="Unassembled WGS sequence"/>
</dbReference>